<organism evidence="1 2">
    <name type="scientific">Bacillus salitolerans</name>
    <dbReference type="NCBI Taxonomy" id="1437434"/>
    <lineage>
        <taxon>Bacteria</taxon>
        <taxon>Bacillati</taxon>
        <taxon>Bacillota</taxon>
        <taxon>Bacilli</taxon>
        <taxon>Bacillales</taxon>
        <taxon>Bacillaceae</taxon>
        <taxon>Bacillus</taxon>
    </lineage>
</organism>
<keyword evidence="2" id="KW-1185">Reference proteome</keyword>
<gene>
    <name evidence="1" type="ORF">ACFSCX_21640</name>
</gene>
<dbReference type="InterPro" id="IPR035945">
    <property type="entry name" value="YhaI-like_sf"/>
</dbReference>
<proteinExistence type="predicted"/>
<dbReference type="InterPro" id="IPR015058">
    <property type="entry name" value="DUF1878"/>
</dbReference>
<dbReference type="SUPFAM" id="SSF109915">
    <property type="entry name" value="Hypothetical protein YhaI"/>
    <property type="match status" value="1"/>
</dbReference>
<comment type="caution">
    <text evidence="1">The sequence shown here is derived from an EMBL/GenBank/DDBJ whole genome shotgun (WGS) entry which is preliminary data.</text>
</comment>
<accession>A0ABW4LVG3</accession>
<evidence type="ECO:0000313" key="2">
    <source>
        <dbReference type="Proteomes" id="UP001597214"/>
    </source>
</evidence>
<dbReference type="Proteomes" id="UP001597214">
    <property type="component" value="Unassembled WGS sequence"/>
</dbReference>
<dbReference type="EMBL" id="JBHUEM010000052">
    <property type="protein sequence ID" value="MFD1739117.1"/>
    <property type="molecule type" value="Genomic_DNA"/>
</dbReference>
<dbReference type="RefSeq" id="WP_377930339.1">
    <property type="nucleotide sequence ID" value="NZ_JBHUEM010000052.1"/>
</dbReference>
<reference evidence="2" key="1">
    <citation type="journal article" date="2019" name="Int. J. Syst. Evol. Microbiol.">
        <title>The Global Catalogue of Microorganisms (GCM) 10K type strain sequencing project: providing services to taxonomists for standard genome sequencing and annotation.</title>
        <authorList>
            <consortium name="The Broad Institute Genomics Platform"/>
            <consortium name="The Broad Institute Genome Sequencing Center for Infectious Disease"/>
            <person name="Wu L."/>
            <person name="Ma J."/>
        </authorList>
    </citation>
    <scope>NUCLEOTIDE SEQUENCE [LARGE SCALE GENOMIC DNA]</scope>
    <source>
        <strain evidence="2">CCUG 49339</strain>
    </source>
</reference>
<evidence type="ECO:0000313" key="1">
    <source>
        <dbReference type="EMBL" id="MFD1739117.1"/>
    </source>
</evidence>
<protein>
    <submittedName>
        <fullName evidence="1">DUF1878 family protein</fullName>
    </submittedName>
</protein>
<name>A0ABW4LVG3_9BACI</name>
<sequence length="116" mass="13853">METVEQRLERLEYYQTLILQMVDLNKWPFYALVMKRQIAEKDVQQIFTLSEELLELYFQQKEEGLLVFSQLLEVFERSLPDGLTVLETVDAMHRQQLYTPLMSEFKLIMSSGVSRR</sequence>
<dbReference type="Gene3D" id="1.10.3750.10">
    <property type="entry name" value="YhaI-like"/>
    <property type="match status" value="1"/>
</dbReference>
<dbReference type="Pfam" id="PF08963">
    <property type="entry name" value="DUF1878"/>
    <property type="match status" value="1"/>
</dbReference>